<accession>A0A8H6XGN2</accession>
<reference evidence="7" key="1">
    <citation type="submission" date="2020-05" db="EMBL/GenBank/DDBJ databases">
        <title>Mycena genomes resolve the evolution of fungal bioluminescence.</title>
        <authorList>
            <person name="Tsai I.J."/>
        </authorList>
    </citation>
    <scope>NUCLEOTIDE SEQUENCE</scope>
    <source>
        <strain evidence="7">160909Yilan</strain>
    </source>
</reference>
<dbReference type="PROSITE" id="PS50865">
    <property type="entry name" value="ZF_MYND_2"/>
    <property type="match status" value="1"/>
</dbReference>
<keyword evidence="2 4" id="KW-0863">Zinc-finger</keyword>
<evidence type="ECO:0000256" key="2">
    <source>
        <dbReference type="ARBA" id="ARBA00022771"/>
    </source>
</evidence>
<keyword evidence="1" id="KW-0479">Metal-binding</keyword>
<feature type="compositionally biased region" description="Acidic residues" evidence="5">
    <location>
        <begin position="285"/>
        <end position="301"/>
    </location>
</feature>
<feature type="domain" description="MYND-type" evidence="6">
    <location>
        <begin position="206"/>
        <end position="249"/>
    </location>
</feature>
<evidence type="ECO:0000256" key="3">
    <source>
        <dbReference type="ARBA" id="ARBA00022833"/>
    </source>
</evidence>
<evidence type="ECO:0000313" key="8">
    <source>
        <dbReference type="Proteomes" id="UP000623467"/>
    </source>
</evidence>
<dbReference type="Proteomes" id="UP000623467">
    <property type="component" value="Unassembled WGS sequence"/>
</dbReference>
<dbReference type="InterPro" id="IPR002893">
    <property type="entry name" value="Znf_MYND"/>
</dbReference>
<feature type="region of interest" description="Disordered" evidence="5">
    <location>
        <begin position="278"/>
        <end position="301"/>
    </location>
</feature>
<name>A0A8H6XGN2_9AGAR</name>
<dbReference type="GO" id="GO:0008270">
    <property type="term" value="F:zinc ion binding"/>
    <property type="evidence" value="ECO:0007669"/>
    <property type="project" value="UniProtKB-KW"/>
</dbReference>
<dbReference type="AlphaFoldDB" id="A0A8H6XGN2"/>
<keyword evidence="8" id="KW-1185">Reference proteome</keyword>
<dbReference type="Gene3D" id="6.10.140.2220">
    <property type="match status" value="1"/>
</dbReference>
<proteinExistence type="predicted"/>
<dbReference type="SUPFAM" id="SSF144232">
    <property type="entry name" value="HIT/MYND zinc finger-like"/>
    <property type="match status" value="1"/>
</dbReference>
<dbReference type="Pfam" id="PF01753">
    <property type="entry name" value="zf-MYND"/>
    <property type="match status" value="1"/>
</dbReference>
<feature type="region of interest" description="Disordered" evidence="5">
    <location>
        <begin position="45"/>
        <end position="64"/>
    </location>
</feature>
<comment type="caution">
    <text evidence="7">The sequence shown here is derived from an EMBL/GenBank/DDBJ whole genome shotgun (WGS) entry which is preliminary data.</text>
</comment>
<dbReference type="EMBL" id="JACAZH010000029">
    <property type="protein sequence ID" value="KAF7340808.1"/>
    <property type="molecule type" value="Genomic_DNA"/>
</dbReference>
<dbReference type="OrthoDB" id="265717at2759"/>
<evidence type="ECO:0000256" key="1">
    <source>
        <dbReference type="ARBA" id="ARBA00022723"/>
    </source>
</evidence>
<organism evidence="7 8">
    <name type="scientific">Mycena sanguinolenta</name>
    <dbReference type="NCBI Taxonomy" id="230812"/>
    <lineage>
        <taxon>Eukaryota</taxon>
        <taxon>Fungi</taxon>
        <taxon>Dikarya</taxon>
        <taxon>Basidiomycota</taxon>
        <taxon>Agaricomycotina</taxon>
        <taxon>Agaricomycetes</taxon>
        <taxon>Agaricomycetidae</taxon>
        <taxon>Agaricales</taxon>
        <taxon>Marasmiineae</taxon>
        <taxon>Mycenaceae</taxon>
        <taxon>Mycena</taxon>
    </lineage>
</organism>
<sequence>MAWHTMYRGMDAIDYELDADLVDEYDYDDDDDDLDYDSDGNFGGSLGREGYMSSEDSDDEKSLQFPFNNLRNPKSFPSFTECAPVELYDRRDWDNSLLPPPRHWCYLGEIVERTTVPIRNVLTVRDKDGRETQLSSNFDLEAQFNVKVGSTIAILYAERKYFSFGEYGLRLDHVKFVKIFPCNLETLLRINDVIESETSAVSPKKCQGCGKEEEPKKTKLLRCSRCLGTLYCGKECQTAAWKGGHKHECKVFEAVIELKRSRDWGNKKPRNWIAFGEREEPRAVEDEDEEEEYDSDSDDYIPPEWKDATPAIVKDLQGTFSIASGELLWGQLTSIVGGLLTSAHDFPSTQDRAVPGDTIYTQNHTYRAPAKPGVWKIARINGYGDPDASDNSWLAYHSSCDPVELLLRARHVCWDTRSDNPLVRWVNRYDWGSNCADPQRTARIFADIDADSGWAAAYAREKRLHAAGKYRRDNNPENKRWDRLEYTHASHNIFLVDAINGPNVLKLLARPSELEAHLDREKSSSLFKNEDDADAFGCNLAFIGQEWEFARLIFGEEDSSTFPGEKELVGFWYDADNRYNDSERDWGRKLNTPLVKSHN</sequence>
<evidence type="ECO:0000313" key="7">
    <source>
        <dbReference type="EMBL" id="KAF7340808.1"/>
    </source>
</evidence>
<evidence type="ECO:0000259" key="6">
    <source>
        <dbReference type="PROSITE" id="PS50865"/>
    </source>
</evidence>
<gene>
    <name evidence="7" type="ORF">MSAN_02110000</name>
</gene>
<evidence type="ECO:0000256" key="4">
    <source>
        <dbReference type="PROSITE-ProRule" id="PRU00134"/>
    </source>
</evidence>
<keyword evidence="3" id="KW-0862">Zinc</keyword>
<evidence type="ECO:0000256" key="5">
    <source>
        <dbReference type="SAM" id="MobiDB-lite"/>
    </source>
</evidence>
<dbReference type="PROSITE" id="PS01360">
    <property type="entry name" value="ZF_MYND_1"/>
    <property type="match status" value="1"/>
</dbReference>
<protein>
    <submittedName>
        <fullName evidence="7">SET domain-containing protein</fullName>
    </submittedName>
</protein>